<name>A0A316ER52_9BURK</name>
<dbReference type="InterPro" id="IPR037185">
    <property type="entry name" value="EmrE-like"/>
</dbReference>
<gene>
    <name evidence="8" type="ORF">C7419_103295</name>
</gene>
<protein>
    <submittedName>
        <fullName evidence="8">Drug/metabolite transporter (DMT)-like permease</fullName>
    </submittedName>
</protein>
<keyword evidence="9" id="KW-1185">Reference proteome</keyword>
<sequence length="310" mass="32893">MGKIQPCARTMYLPKFALAALGLIWGTNFLFMKWASVSLSATQIVFLRVLCGFVPVLLFALAKRALRWQQLRHIHHFAVMSLLATVIYYYAFAKGSGLLPSGVAGMLSGAIPLVSALCTWALLRHEQPTSRMLAGIAFGLAGVVLIAQPWRVSVAGVSLTGVAYMLLGCVSVGCSFVYARRYLSGLDMSPLALCTWQIGIALAIISALTDFGVIGRVADDPRTLVGTVLGLGVCGTGIAYVIYYYIVGQLGALTAASVTYIPPVVALMIGAGFAGEPVRPVEIVAACCIVCGVYLLQRRPSAAGERPSRS</sequence>
<keyword evidence="4 6" id="KW-1133">Transmembrane helix</keyword>
<feature type="transmembrane region" description="Helical" evidence="6">
    <location>
        <begin position="224"/>
        <end position="246"/>
    </location>
</feature>
<feature type="transmembrane region" description="Helical" evidence="6">
    <location>
        <begin position="132"/>
        <end position="150"/>
    </location>
</feature>
<evidence type="ECO:0000256" key="4">
    <source>
        <dbReference type="ARBA" id="ARBA00022989"/>
    </source>
</evidence>
<feature type="domain" description="EamA" evidence="7">
    <location>
        <begin position="18"/>
        <end position="147"/>
    </location>
</feature>
<dbReference type="SUPFAM" id="SSF103481">
    <property type="entry name" value="Multidrug resistance efflux transporter EmrE"/>
    <property type="match status" value="2"/>
</dbReference>
<feature type="transmembrane region" description="Helical" evidence="6">
    <location>
        <begin position="253"/>
        <end position="274"/>
    </location>
</feature>
<reference evidence="8 9" key="1">
    <citation type="submission" date="2018-05" db="EMBL/GenBank/DDBJ databases">
        <title>Genomic Encyclopedia of Type Strains, Phase IV (KMG-V): Genome sequencing to study the core and pangenomes of soil and plant-associated prokaryotes.</title>
        <authorList>
            <person name="Whitman W."/>
        </authorList>
    </citation>
    <scope>NUCLEOTIDE SEQUENCE [LARGE SCALE GENOMIC DNA]</scope>
    <source>
        <strain evidence="8 9">SLV-132</strain>
    </source>
</reference>
<feature type="transmembrane region" description="Helical" evidence="6">
    <location>
        <begin position="74"/>
        <end position="91"/>
    </location>
</feature>
<dbReference type="PANTHER" id="PTHR32322">
    <property type="entry name" value="INNER MEMBRANE TRANSPORTER"/>
    <property type="match status" value="1"/>
</dbReference>
<evidence type="ECO:0000259" key="7">
    <source>
        <dbReference type="Pfam" id="PF00892"/>
    </source>
</evidence>
<dbReference type="InterPro" id="IPR000620">
    <property type="entry name" value="EamA_dom"/>
</dbReference>
<dbReference type="GO" id="GO:0016020">
    <property type="term" value="C:membrane"/>
    <property type="evidence" value="ECO:0007669"/>
    <property type="project" value="UniProtKB-SubCell"/>
</dbReference>
<dbReference type="RefSeq" id="WP_258308037.1">
    <property type="nucleotide sequence ID" value="NZ_QGGT01000003.1"/>
</dbReference>
<dbReference type="PANTHER" id="PTHR32322:SF2">
    <property type="entry name" value="EAMA DOMAIN-CONTAINING PROTEIN"/>
    <property type="match status" value="1"/>
</dbReference>
<dbReference type="InterPro" id="IPR050638">
    <property type="entry name" value="AA-Vitamin_Transporters"/>
</dbReference>
<dbReference type="Pfam" id="PF00892">
    <property type="entry name" value="EamA"/>
    <property type="match status" value="2"/>
</dbReference>
<organism evidence="8 9">
    <name type="scientific">Cupriavidus plantarum</name>
    <dbReference type="NCBI Taxonomy" id="942865"/>
    <lineage>
        <taxon>Bacteria</taxon>
        <taxon>Pseudomonadati</taxon>
        <taxon>Pseudomonadota</taxon>
        <taxon>Betaproteobacteria</taxon>
        <taxon>Burkholderiales</taxon>
        <taxon>Burkholderiaceae</taxon>
        <taxon>Cupriavidus</taxon>
    </lineage>
</organism>
<feature type="transmembrane region" description="Helical" evidence="6">
    <location>
        <begin position="12"/>
        <end position="32"/>
    </location>
</feature>
<evidence type="ECO:0000256" key="2">
    <source>
        <dbReference type="ARBA" id="ARBA00007362"/>
    </source>
</evidence>
<feature type="transmembrane region" description="Helical" evidence="6">
    <location>
        <begin position="103"/>
        <end position="123"/>
    </location>
</feature>
<feature type="transmembrane region" description="Helical" evidence="6">
    <location>
        <begin position="162"/>
        <end position="179"/>
    </location>
</feature>
<evidence type="ECO:0000313" key="8">
    <source>
        <dbReference type="EMBL" id="PWK33976.1"/>
    </source>
</evidence>
<evidence type="ECO:0000256" key="1">
    <source>
        <dbReference type="ARBA" id="ARBA00004141"/>
    </source>
</evidence>
<dbReference type="EMBL" id="QGGT01000003">
    <property type="protein sequence ID" value="PWK33976.1"/>
    <property type="molecule type" value="Genomic_DNA"/>
</dbReference>
<feature type="transmembrane region" description="Helical" evidence="6">
    <location>
        <begin position="44"/>
        <end position="62"/>
    </location>
</feature>
<feature type="transmembrane region" description="Helical" evidence="6">
    <location>
        <begin position="280"/>
        <end position="296"/>
    </location>
</feature>
<accession>A0A316ER52</accession>
<evidence type="ECO:0000256" key="6">
    <source>
        <dbReference type="SAM" id="Phobius"/>
    </source>
</evidence>
<dbReference type="Proteomes" id="UP000245754">
    <property type="component" value="Unassembled WGS sequence"/>
</dbReference>
<feature type="domain" description="EamA" evidence="7">
    <location>
        <begin position="160"/>
        <end position="296"/>
    </location>
</feature>
<keyword evidence="3 6" id="KW-0812">Transmembrane</keyword>
<evidence type="ECO:0000256" key="5">
    <source>
        <dbReference type="ARBA" id="ARBA00023136"/>
    </source>
</evidence>
<keyword evidence="5 6" id="KW-0472">Membrane</keyword>
<feature type="transmembrane region" description="Helical" evidence="6">
    <location>
        <begin position="191"/>
        <end position="218"/>
    </location>
</feature>
<comment type="caution">
    <text evidence="8">The sequence shown here is derived from an EMBL/GenBank/DDBJ whole genome shotgun (WGS) entry which is preliminary data.</text>
</comment>
<comment type="subcellular location">
    <subcellularLocation>
        <location evidence="1">Membrane</location>
        <topology evidence="1">Multi-pass membrane protein</topology>
    </subcellularLocation>
</comment>
<evidence type="ECO:0000313" key="9">
    <source>
        <dbReference type="Proteomes" id="UP000245754"/>
    </source>
</evidence>
<evidence type="ECO:0000256" key="3">
    <source>
        <dbReference type="ARBA" id="ARBA00022692"/>
    </source>
</evidence>
<comment type="similarity">
    <text evidence="2">Belongs to the EamA transporter family.</text>
</comment>
<dbReference type="AlphaFoldDB" id="A0A316ER52"/>
<proteinExistence type="inferred from homology"/>